<organism evidence="1 2">
    <name type="scientific">Novymonas esmeraldas</name>
    <dbReference type="NCBI Taxonomy" id="1808958"/>
    <lineage>
        <taxon>Eukaryota</taxon>
        <taxon>Discoba</taxon>
        <taxon>Euglenozoa</taxon>
        <taxon>Kinetoplastea</taxon>
        <taxon>Metakinetoplastina</taxon>
        <taxon>Trypanosomatida</taxon>
        <taxon>Trypanosomatidae</taxon>
        <taxon>Novymonas</taxon>
    </lineage>
</organism>
<accession>A0AAW0F3M7</accession>
<dbReference type="Proteomes" id="UP001430356">
    <property type="component" value="Unassembled WGS sequence"/>
</dbReference>
<protein>
    <submittedName>
        <fullName evidence="1">A-1 protein</fullName>
    </submittedName>
</protein>
<dbReference type="EMBL" id="JAECZO010000003">
    <property type="protein sequence ID" value="KAK7200021.1"/>
    <property type="molecule type" value="Genomic_DNA"/>
</dbReference>
<evidence type="ECO:0000313" key="2">
    <source>
        <dbReference type="Proteomes" id="UP001430356"/>
    </source>
</evidence>
<evidence type="ECO:0000313" key="1">
    <source>
        <dbReference type="EMBL" id="KAK7200021.1"/>
    </source>
</evidence>
<proteinExistence type="predicted"/>
<name>A0AAW0F3M7_9TRYP</name>
<comment type="caution">
    <text evidence="1">The sequence shown here is derived from an EMBL/GenBank/DDBJ whole genome shotgun (WGS) entry which is preliminary data.</text>
</comment>
<sequence length="166" mass="17974">MEAVRKRHRGDVLLQAADRDGEDDPAAFSEAVSQRHAHHGGGCNVSPRIAAAETREKDRDYAALVSRSAALLARLGQHKVADGKQHPDATQPCALEGYAGTAFRVWCPSDSVGLSSHAEDHKSRAGLMCRLSKGCQTDTSSSLDAQKKLLATELSEFYTLLHLFFS</sequence>
<reference evidence="1 2" key="1">
    <citation type="journal article" date="2021" name="MBio">
        <title>A New Model Trypanosomatid, Novymonas esmeraldas: Genomic Perception of Its 'Candidatus Pandoraea novymonadis' Endosymbiont.</title>
        <authorList>
            <person name="Zakharova A."/>
            <person name="Saura A."/>
            <person name="Butenko A."/>
            <person name="Podesvova L."/>
            <person name="Warmusova S."/>
            <person name="Kostygov A.Y."/>
            <person name="Nenarokova A."/>
            <person name="Lukes J."/>
            <person name="Opperdoes F.R."/>
            <person name="Yurchenko V."/>
        </authorList>
    </citation>
    <scope>NUCLEOTIDE SEQUENCE [LARGE SCALE GENOMIC DNA]</scope>
    <source>
        <strain evidence="1 2">E262AT.01</strain>
    </source>
</reference>
<gene>
    <name evidence="1" type="ORF">NESM_000051400</name>
</gene>
<keyword evidence="2" id="KW-1185">Reference proteome</keyword>
<dbReference type="AlphaFoldDB" id="A0AAW0F3M7"/>